<evidence type="ECO:0000313" key="12">
    <source>
        <dbReference type="Proteomes" id="UP001497497"/>
    </source>
</evidence>
<feature type="compositionally biased region" description="Basic and acidic residues" evidence="9">
    <location>
        <begin position="890"/>
        <end position="900"/>
    </location>
</feature>
<evidence type="ECO:0000256" key="6">
    <source>
        <dbReference type="PIRSR" id="PIRSR601382-1"/>
    </source>
</evidence>
<dbReference type="EC" id="3.2.1.-" evidence="8"/>
<feature type="compositionally biased region" description="Polar residues" evidence="9">
    <location>
        <begin position="545"/>
        <end position="559"/>
    </location>
</feature>
<dbReference type="Pfam" id="PF01532">
    <property type="entry name" value="Glyco_hydro_47"/>
    <property type="match status" value="1"/>
</dbReference>
<dbReference type="PRINTS" id="PR00747">
    <property type="entry name" value="GLYHDRLASE47"/>
</dbReference>
<feature type="active site" evidence="6">
    <location>
        <position position="377"/>
    </location>
</feature>
<comment type="cofactor">
    <cofactor evidence="7">
        <name>Ca(2+)</name>
        <dbReference type="ChEBI" id="CHEBI:29108"/>
    </cofactor>
</comment>
<dbReference type="SUPFAM" id="SSF48225">
    <property type="entry name" value="Seven-hairpin glycosidases"/>
    <property type="match status" value="1"/>
</dbReference>
<dbReference type="InterPro" id="IPR012341">
    <property type="entry name" value="6hp_glycosidase-like_sf"/>
</dbReference>
<dbReference type="Proteomes" id="UP001497497">
    <property type="component" value="Unassembled WGS sequence"/>
</dbReference>
<feature type="compositionally biased region" description="Polar residues" evidence="9">
    <location>
        <begin position="763"/>
        <end position="799"/>
    </location>
</feature>
<dbReference type="GO" id="GO:1904380">
    <property type="term" value="P:endoplasmic reticulum mannose trimming"/>
    <property type="evidence" value="ECO:0007669"/>
    <property type="project" value="InterPro"/>
</dbReference>
<comment type="subcellular location">
    <subcellularLocation>
        <location evidence="1">Endoplasmic reticulum</location>
    </subcellularLocation>
</comment>
<dbReference type="PANTHER" id="PTHR45679:SF6">
    <property type="entry name" value="ER DEGRADATION-ENHANCING ALPHA-MANNOSIDASE-LIKE PROTEIN 2"/>
    <property type="match status" value="1"/>
</dbReference>
<evidence type="ECO:0000256" key="8">
    <source>
        <dbReference type="RuleBase" id="RU361193"/>
    </source>
</evidence>
<dbReference type="PANTHER" id="PTHR45679">
    <property type="entry name" value="ER DEGRADATION-ENHANCING ALPHA-MANNOSIDASE-LIKE PROTEIN 2"/>
    <property type="match status" value="1"/>
</dbReference>
<dbReference type="FunFam" id="1.50.10.10:FF:000015">
    <property type="entry name" value="alpha-1,2-Mannosidase"/>
    <property type="match status" value="1"/>
</dbReference>
<dbReference type="GO" id="GO:0005509">
    <property type="term" value="F:calcium ion binding"/>
    <property type="evidence" value="ECO:0007669"/>
    <property type="project" value="InterPro"/>
</dbReference>
<feature type="signal peptide" evidence="10">
    <location>
        <begin position="1"/>
        <end position="18"/>
    </location>
</feature>
<feature type="region of interest" description="Disordered" evidence="9">
    <location>
        <begin position="537"/>
        <end position="565"/>
    </location>
</feature>
<sequence length="998" mass="111569">MYTMAATLSLAIVIILYSQQYCGMCSTTRYGEIDVALYREKVKRMFYHAYEGYLNHAYPYDELQPLTCGGHDTWGSYSLTLIDAMDTLAVMGNYSEFRRIAHILIDKGESFFDIDINASVFETNIRIVGGLISGHLLMKRAGMVLEPAWPCSGPLLRMADNIARKILPAFDTPTGMPYGTVNLRHGVPKGETTVTCTAGIGTFLIEFGTLSRLTGDPIFEKTAIRAIRALWKFRSPLGLLGNHIDVSNGKWTAMDSGIGGGIDSYFEYLVKGAIMFNIPELLHMFREYEVAIKKYVKKDDWYMWAQMNKGGITLPLFTSLDGFWPGIQAMLGDLNQAMKTMHNFHQVWRQFGFTPEYYNIPKAEAHQGREGYPLRPEVIESAMYLYRATKDPYLLEIGVDIVETIEHSARTSCGYATVKDVRDHRLEDRMESFFLAETTKYLYLLFDPENFIHNNGSSGDLIHTPGGSCVTEAGGYIFNTEAHPIDLAAVHCCSAVKKEEDRLLQDFHNNLDIVTLLNLFDSDDSIWSVKKEAAKKRKSQKRSQGANRVTQAMGSSPTMSGIGDLEVGQDLDSESLWGLEDEEFKIWSDKDYENDDGVNVDDGSERKRHLEVIDMTTFTEMERNFTHDFMKELQIQSILKHLSGQIAQKLKQQYKATAYELLANDVAGKILKAGEDQSQTLSENTTDVGTLPVQSTDKGSFSEQSADRGTSTEPSTDEGALMEQSTDGRIPVDMKPAEQEHPKQDNVALKDVSVVENKISQDHTTLAEQPATVSADQPATVSADQLATVSEPEANTASPKQDHVIVQNDLNKDSTSPHTVKITHQISIEANGNNVVIVHVPKNKDGEESNSLSDSASHTVDQSEASENTKELNEVTERFKSHIDLQIQQDDQKTEDHENSALRALSPPGTDKTPSPLEMKRNNLLSLTNKLLNIFSGQKEESGKSDEPFEARVPSLSGLYISMANYTLHYFHDPASMHCPSQTFHSRFFVYGETFEEN</sequence>
<keyword evidence="12" id="KW-1185">Reference proteome</keyword>
<feature type="compositionally biased region" description="Polar residues" evidence="9">
    <location>
        <begin position="677"/>
        <end position="714"/>
    </location>
</feature>
<gene>
    <name evidence="11" type="ORF">GSLYS_00009408001</name>
</gene>
<feature type="active site" description="Proton donor" evidence="6">
    <location>
        <position position="122"/>
    </location>
</feature>
<protein>
    <recommendedName>
        <fullName evidence="8">alpha-1,2-Mannosidase</fullName>
        <ecNumber evidence="8">3.2.1.-</ecNumber>
    </recommendedName>
</protein>
<proteinExistence type="inferred from homology"/>
<evidence type="ECO:0000256" key="2">
    <source>
        <dbReference type="ARBA" id="ARBA00007658"/>
    </source>
</evidence>
<keyword evidence="7" id="KW-0106">Calcium</keyword>
<dbReference type="GO" id="GO:1904154">
    <property type="term" value="P:positive regulation of retrograde protein transport, ER to cytosol"/>
    <property type="evidence" value="ECO:0007669"/>
    <property type="project" value="UniProtKB-ARBA"/>
</dbReference>
<accession>A0AAV2HPY0</accession>
<evidence type="ECO:0000256" key="4">
    <source>
        <dbReference type="ARBA" id="ARBA00023180"/>
    </source>
</evidence>
<feature type="region of interest" description="Disordered" evidence="9">
    <location>
        <begin position="677"/>
        <end position="746"/>
    </location>
</feature>
<keyword evidence="8" id="KW-0378">Hydrolase</keyword>
<keyword evidence="3" id="KW-0256">Endoplasmic reticulum</keyword>
<dbReference type="GO" id="GO:0016020">
    <property type="term" value="C:membrane"/>
    <property type="evidence" value="ECO:0007669"/>
    <property type="project" value="InterPro"/>
</dbReference>
<dbReference type="InterPro" id="IPR001382">
    <property type="entry name" value="Glyco_hydro_47"/>
</dbReference>
<dbReference type="GO" id="GO:0004571">
    <property type="term" value="F:mannosyl-oligosaccharide 1,2-alpha-mannosidase activity"/>
    <property type="evidence" value="ECO:0007669"/>
    <property type="project" value="InterPro"/>
</dbReference>
<feature type="region of interest" description="Disordered" evidence="9">
    <location>
        <begin position="763"/>
        <end position="800"/>
    </location>
</feature>
<evidence type="ECO:0000256" key="5">
    <source>
        <dbReference type="ARBA" id="ARBA00054385"/>
    </source>
</evidence>
<keyword evidence="10" id="KW-0732">Signal</keyword>
<evidence type="ECO:0000256" key="7">
    <source>
        <dbReference type="PIRSR" id="PIRSR601382-2"/>
    </source>
</evidence>
<feature type="region of interest" description="Disordered" evidence="9">
    <location>
        <begin position="844"/>
        <end position="873"/>
    </location>
</feature>
<comment type="function">
    <text evidence="5">Involved in the endoplasmic reticulum-associated degradation (ERAD) pathway that targets misfolded glycoproteins for degradation in an N-glycan-dependent manner. May initiate ERAD by promoting the first mannose trimming step of ERAD substrates, from Man9GlcNAc2 to Man8GlcNAc2. Seems to recognize and bind to exposed hydrophobic regions in target proteins.</text>
</comment>
<feature type="compositionally biased region" description="Polar residues" evidence="9">
    <location>
        <begin position="849"/>
        <end position="866"/>
    </location>
</feature>
<evidence type="ECO:0000256" key="3">
    <source>
        <dbReference type="ARBA" id="ARBA00022824"/>
    </source>
</evidence>
<dbReference type="AlphaFoldDB" id="A0AAV2HPY0"/>
<feature type="chain" id="PRO_5043382476" description="alpha-1,2-Mannosidase" evidence="10">
    <location>
        <begin position="19"/>
        <end position="998"/>
    </location>
</feature>
<evidence type="ECO:0000256" key="9">
    <source>
        <dbReference type="SAM" id="MobiDB-lite"/>
    </source>
</evidence>
<dbReference type="GO" id="GO:0005975">
    <property type="term" value="P:carbohydrate metabolic process"/>
    <property type="evidence" value="ECO:0007669"/>
    <property type="project" value="InterPro"/>
</dbReference>
<dbReference type="InterPro" id="IPR036026">
    <property type="entry name" value="Seven-hairpin_glycosidases"/>
</dbReference>
<organism evidence="11 12">
    <name type="scientific">Lymnaea stagnalis</name>
    <name type="common">Great pond snail</name>
    <name type="synonym">Helix stagnalis</name>
    <dbReference type="NCBI Taxonomy" id="6523"/>
    <lineage>
        <taxon>Eukaryota</taxon>
        <taxon>Metazoa</taxon>
        <taxon>Spiralia</taxon>
        <taxon>Lophotrochozoa</taxon>
        <taxon>Mollusca</taxon>
        <taxon>Gastropoda</taxon>
        <taxon>Heterobranchia</taxon>
        <taxon>Euthyneura</taxon>
        <taxon>Panpulmonata</taxon>
        <taxon>Hygrophila</taxon>
        <taxon>Lymnaeoidea</taxon>
        <taxon>Lymnaeidae</taxon>
        <taxon>Lymnaea</taxon>
    </lineage>
</organism>
<feature type="compositionally biased region" description="Basic and acidic residues" evidence="9">
    <location>
        <begin position="730"/>
        <end position="744"/>
    </location>
</feature>
<feature type="region of interest" description="Disordered" evidence="9">
    <location>
        <begin position="887"/>
        <end position="918"/>
    </location>
</feature>
<dbReference type="GO" id="GO:0044322">
    <property type="term" value="C:endoplasmic reticulum quality control compartment"/>
    <property type="evidence" value="ECO:0007669"/>
    <property type="project" value="GOC"/>
</dbReference>
<evidence type="ECO:0000256" key="1">
    <source>
        <dbReference type="ARBA" id="ARBA00004240"/>
    </source>
</evidence>
<dbReference type="InterPro" id="IPR044674">
    <property type="entry name" value="EDEM1/2/3"/>
</dbReference>
<reference evidence="11 12" key="1">
    <citation type="submission" date="2024-04" db="EMBL/GenBank/DDBJ databases">
        <authorList>
            <consortium name="Genoscope - CEA"/>
            <person name="William W."/>
        </authorList>
    </citation>
    <scope>NUCLEOTIDE SEQUENCE [LARGE SCALE GENOMIC DNA]</scope>
</reference>
<keyword evidence="8" id="KW-0326">Glycosidase</keyword>
<keyword evidence="4" id="KW-0325">Glycoprotein</keyword>
<keyword evidence="7" id="KW-0479">Metal-binding</keyword>
<evidence type="ECO:0000256" key="10">
    <source>
        <dbReference type="SAM" id="SignalP"/>
    </source>
</evidence>
<name>A0AAV2HPY0_LYMST</name>
<feature type="active site" description="Proton donor" evidence="6">
    <location>
        <position position="356"/>
    </location>
</feature>
<dbReference type="Gene3D" id="1.50.10.10">
    <property type="match status" value="1"/>
</dbReference>
<comment type="similarity">
    <text evidence="2 8">Belongs to the glycosyl hydrolase 47 family.</text>
</comment>
<comment type="caution">
    <text evidence="11">The sequence shown here is derived from an EMBL/GenBank/DDBJ whole genome shotgun (WGS) entry which is preliminary data.</text>
</comment>
<feature type="binding site" evidence="7">
    <location>
        <position position="480"/>
    </location>
    <ligand>
        <name>Ca(2+)</name>
        <dbReference type="ChEBI" id="CHEBI:29108"/>
    </ligand>
</feature>
<evidence type="ECO:0000313" key="11">
    <source>
        <dbReference type="EMBL" id="CAL1535448.1"/>
    </source>
</evidence>
<feature type="active site" evidence="6">
    <location>
        <position position="263"/>
    </location>
</feature>
<dbReference type="EMBL" id="CAXITT010000202">
    <property type="protein sequence ID" value="CAL1535448.1"/>
    <property type="molecule type" value="Genomic_DNA"/>
</dbReference>